<keyword evidence="6 7" id="KW-0472">Membrane</keyword>
<dbReference type="InterPro" id="IPR022764">
    <property type="entry name" value="Peptidase_S54_rhomboid_dom"/>
</dbReference>
<reference evidence="9 10" key="1">
    <citation type="journal article" date="2016" name="Nat. Microbiol.">
        <title>Genomic inference of the metabolism of cosmopolitan subsurface Archaea, Hadesarchaea.</title>
        <authorList>
            <person name="Baker B.J."/>
            <person name="Saw J.H."/>
            <person name="Lind A.E."/>
            <person name="Lazar C.S."/>
            <person name="Hinrichs K.-U."/>
            <person name="Teske A.P."/>
            <person name="Ettema T.J."/>
        </authorList>
    </citation>
    <scope>NUCLEOTIDE SEQUENCE [LARGE SCALE GENOMIC DNA]</scope>
</reference>
<organism evidence="9 10">
    <name type="scientific">Hadarchaeum yellowstonense</name>
    <dbReference type="NCBI Taxonomy" id="1776334"/>
    <lineage>
        <taxon>Archaea</taxon>
        <taxon>Methanobacteriati</taxon>
        <taxon>Candidatus Hadarchaeota</taxon>
        <taxon>Candidatus Hadarchaeia</taxon>
        <taxon>Candidatus Hadarchaeales</taxon>
        <taxon>Candidatus Hadarchaeaceae</taxon>
        <taxon>Candidatus Hadarchaeum</taxon>
    </lineage>
</organism>
<protein>
    <recommendedName>
        <fullName evidence="8">Peptidase S54 rhomboid domain-containing protein</fullName>
    </recommendedName>
</protein>
<evidence type="ECO:0000313" key="9">
    <source>
        <dbReference type="EMBL" id="KUO40554.1"/>
    </source>
</evidence>
<dbReference type="PANTHER" id="PTHR43731">
    <property type="entry name" value="RHOMBOID PROTEASE"/>
    <property type="match status" value="1"/>
</dbReference>
<evidence type="ECO:0000313" key="10">
    <source>
        <dbReference type="Proteomes" id="UP000074294"/>
    </source>
</evidence>
<comment type="caution">
    <text evidence="9">The sequence shown here is derived from an EMBL/GenBank/DDBJ whole genome shotgun (WGS) entry which is preliminary data.</text>
</comment>
<feature type="transmembrane region" description="Helical" evidence="7">
    <location>
        <begin position="96"/>
        <end position="114"/>
    </location>
</feature>
<keyword evidence="3 7" id="KW-0812">Transmembrane</keyword>
<dbReference type="SUPFAM" id="SSF144091">
    <property type="entry name" value="Rhomboid-like"/>
    <property type="match status" value="1"/>
</dbReference>
<evidence type="ECO:0000256" key="6">
    <source>
        <dbReference type="ARBA" id="ARBA00023136"/>
    </source>
</evidence>
<feature type="transmembrane region" description="Helical" evidence="7">
    <location>
        <begin position="64"/>
        <end position="84"/>
    </location>
</feature>
<dbReference type="FunFam" id="1.20.1540.10:FF:000027">
    <property type="entry name" value="Rhomboid family intramembrane serine protease"/>
    <property type="match status" value="1"/>
</dbReference>
<feature type="domain" description="Peptidase S54 rhomboid" evidence="8">
    <location>
        <begin position="57"/>
        <end position="207"/>
    </location>
</feature>
<comment type="subcellular location">
    <subcellularLocation>
        <location evidence="1">Membrane</location>
        <topology evidence="1">Multi-pass membrane protein</topology>
    </subcellularLocation>
</comment>
<feature type="transmembrane region" description="Helical" evidence="7">
    <location>
        <begin position="151"/>
        <end position="171"/>
    </location>
</feature>
<sequence length="227" mass="25039">MFPLKDENPTSRFPFVNIALIVINLAVFLITLISGTFEETIDLYGMRPVEVLAGRRLETLFTSMFLHGGILHILGNMLYLYIFGDNIEDVLGHGKFLAFYLVTGVIASLIHAATDPTSDIPTIGASGAISGVLGAYLMLYPRARVYTAVGIYLFWRIVMIPAIFFLGFWFLLQVFSASITWLTGISEGVAYWAHIGGFIAGALLILPVRAGRRRRRNSGGGLSYGFY</sequence>
<feature type="transmembrane region" description="Helical" evidence="7">
    <location>
        <begin position="120"/>
        <end position="139"/>
    </location>
</feature>
<evidence type="ECO:0000256" key="3">
    <source>
        <dbReference type="ARBA" id="ARBA00022692"/>
    </source>
</evidence>
<gene>
    <name evidence="9" type="ORF">APZ16_05055</name>
</gene>
<name>A0A147JVV7_HADYE</name>
<dbReference type="InterPro" id="IPR050925">
    <property type="entry name" value="Rhomboid_protease_S54"/>
</dbReference>
<dbReference type="STRING" id="1776334.APZ16_05055"/>
<dbReference type="Gene3D" id="1.20.1540.10">
    <property type="entry name" value="Rhomboid-like"/>
    <property type="match status" value="1"/>
</dbReference>
<evidence type="ECO:0000256" key="5">
    <source>
        <dbReference type="ARBA" id="ARBA00022989"/>
    </source>
</evidence>
<feature type="transmembrane region" description="Helical" evidence="7">
    <location>
        <begin position="191"/>
        <end position="208"/>
    </location>
</feature>
<dbReference type="Proteomes" id="UP000074294">
    <property type="component" value="Unassembled WGS sequence"/>
</dbReference>
<dbReference type="PANTHER" id="PTHR43731:SF14">
    <property type="entry name" value="PRESENILIN-ASSOCIATED RHOMBOID-LIKE PROTEIN, MITOCHONDRIAL"/>
    <property type="match status" value="1"/>
</dbReference>
<feature type="transmembrane region" description="Helical" evidence="7">
    <location>
        <begin position="12"/>
        <end position="37"/>
    </location>
</feature>
<evidence type="ECO:0000259" key="8">
    <source>
        <dbReference type="Pfam" id="PF01694"/>
    </source>
</evidence>
<dbReference type="InterPro" id="IPR035952">
    <property type="entry name" value="Rhomboid-like_sf"/>
</dbReference>
<dbReference type="EMBL" id="LQMQ01000039">
    <property type="protein sequence ID" value="KUO40554.1"/>
    <property type="molecule type" value="Genomic_DNA"/>
</dbReference>
<comment type="similarity">
    <text evidence="2">Belongs to the peptidase S54 family.</text>
</comment>
<evidence type="ECO:0000256" key="4">
    <source>
        <dbReference type="ARBA" id="ARBA00022801"/>
    </source>
</evidence>
<dbReference type="GO" id="GO:0004252">
    <property type="term" value="F:serine-type endopeptidase activity"/>
    <property type="evidence" value="ECO:0007669"/>
    <property type="project" value="InterPro"/>
</dbReference>
<dbReference type="Pfam" id="PF01694">
    <property type="entry name" value="Rhomboid"/>
    <property type="match status" value="1"/>
</dbReference>
<dbReference type="GO" id="GO:0016020">
    <property type="term" value="C:membrane"/>
    <property type="evidence" value="ECO:0007669"/>
    <property type="project" value="UniProtKB-SubCell"/>
</dbReference>
<evidence type="ECO:0000256" key="7">
    <source>
        <dbReference type="SAM" id="Phobius"/>
    </source>
</evidence>
<keyword evidence="4" id="KW-0378">Hydrolase</keyword>
<keyword evidence="5 7" id="KW-1133">Transmembrane helix</keyword>
<evidence type="ECO:0000256" key="2">
    <source>
        <dbReference type="ARBA" id="ARBA00009045"/>
    </source>
</evidence>
<proteinExistence type="inferred from homology"/>
<dbReference type="AlphaFoldDB" id="A0A147JVV7"/>
<accession>A0A147JVV7</accession>
<evidence type="ECO:0000256" key="1">
    <source>
        <dbReference type="ARBA" id="ARBA00004141"/>
    </source>
</evidence>